<gene>
    <name evidence="2" type="ORF">A2642_01515</name>
</gene>
<dbReference type="EMBL" id="MFTJ01000008">
    <property type="protein sequence ID" value="OGI66546.1"/>
    <property type="molecule type" value="Genomic_DNA"/>
</dbReference>
<feature type="compositionally biased region" description="Basic and acidic residues" evidence="1">
    <location>
        <begin position="1"/>
        <end position="10"/>
    </location>
</feature>
<dbReference type="AlphaFoldDB" id="A0A1F6VAI4"/>
<accession>A0A1F6VAI4</accession>
<proteinExistence type="predicted"/>
<evidence type="ECO:0000256" key="1">
    <source>
        <dbReference type="SAM" id="MobiDB-lite"/>
    </source>
</evidence>
<evidence type="ECO:0000313" key="2">
    <source>
        <dbReference type="EMBL" id="OGI66546.1"/>
    </source>
</evidence>
<dbReference type="Proteomes" id="UP000178700">
    <property type="component" value="Unassembled WGS sequence"/>
</dbReference>
<sequence length="122" mass="13754">MKRKPEKINQKEPISNIVPKKDTSESFTKIAERKTTKTIRPPPKRGKDLGKIILPSKNRAKPQKITEKASPVAKSTPLEIPIGILVKGSKKNGNSTMTKKRETKESLLNIFERMGVVYYVLI</sequence>
<feature type="compositionally biased region" description="Basic and acidic residues" evidence="1">
    <location>
        <begin position="19"/>
        <end position="35"/>
    </location>
</feature>
<evidence type="ECO:0000313" key="3">
    <source>
        <dbReference type="Proteomes" id="UP000178700"/>
    </source>
</evidence>
<name>A0A1F6VAI4_9BACT</name>
<reference evidence="2 3" key="1">
    <citation type="journal article" date="2016" name="Nat. Commun.">
        <title>Thousands of microbial genomes shed light on interconnected biogeochemical processes in an aquifer system.</title>
        <authorList>
            <person name="Anantharaman K."/>
            <person name="Brown C.T."/>
            <person name="Hug L.A."/>
            <person name="Sharon I."/>
            <person name="Castelle C.J."/>
            <person name="Probst A.J."/>
            <person name="Thomas B.C."/>
            <person name="Singh A."/>
            <person name="Wilkins M.J."/>
            <person name="Karaoz U."/>
            <person name="Brodie E.L."/>
            <person name="Williams K.H."/>
            <person name="Hubbard S.S."/>
            <person name="Banfield J.F."/>
        </authorList>
    </citation>
    <scope>NUCLEOTIDE SEQUENCE [LARGE SCALE GENOMIC DNA]</scope>
</reference>
<comment type="caution">
    <text evidence="2">The sequence shown here is derived from an EMBL/GenBank/DDBJ whole genome shotgun (WGS) entry which is preliminary data.</text>
</comment>
<protein>
    <submittedName>
        <fullName evidence="2">Uncharacterized protein</fullName>
    </submittedName>
</protein>
<organism evidence="2 3">
    <name type="scientific">Candidatus Nomurabacteria bacterium RIFCSPHIGHO2_01_FULL_39_10</name>
    <dbReference type="NCBI Taxonomy" id="1801733"/>
    <lineage>
        <taxon>Bacteria</taxon>
        <taxon>Candidatus Nomuraibacteriota</taxon>
    </lineage>
</organism>
<feature type="region of interest" description="Disordered" evidence="1">
    <location>
        <begin position="1"/>
        <end position="72"/>
    </location>
</feature>